<organism evidence="2">
    <name type="scientific">viral metagenome</name>
    <dbReference type="NCBI Taxonomy" id="1070528"/>
    <lineage>
        <taxon>unclassified sequences</taxon>
        <taxon>metagenomes</taxon>
        <taxon>organismal metagenomes</taxon>
    </lineage>
</organism>
<evidence type="ECO:0000256" key="1">
    <source>
        <dbReference type="SAM" id="Coils"/>
    </source>
</evidence>
<keyword evidence="1" id="KW-0175">Coiled coil</keyword>
<evidence type="ECO:0000313" key="2">
    <source>
        <dbReference type="EMBL" id="QHT06450.1"/>
    </source>
</evidence>
<dbReference type="EMBL" id="MN739468">
    <property type="protein sequence ID" value="QHT06450.1"/>
    <property type="molecule type" value="Genomic_DNA"/>
</dbReference>
<dbReference type="AlphaFoldDB" id="A0A6C0CRG1"/>
<feature type="coiled-coil region" evidence="1">
    <location>
        <begin position="56"/>
        <end position="83"/>
    </location>
</feature>
<sequence length="255" mass="30559">MSTTIKIKPTYRCKHCNKSYRRKIYFNRHIAACELLSKTPKERKDDDETACDVPTIQKMYQMILALSSRNKELEEKVEELTKWAAIRKKRLHVVQWLNDNYQDTCTFQDYISKFDIDESHFKLVCKYDYVDGLFCILKKMFPVDEEAKLPIMAFDQKDNTLFIKKNDGWHQFAIEDYQFFIGAIAKKIMGHFVTWQNANQHRLSDESYQNEYTQNIQKVLGGNFSNRNPNIIIRRNLYKYLKMNLKNVMQYEFSF</sequence>
<proteinExistence type="predicted"/>
<protein>
    <recommendedName>
        <fullName evidence="3">C2H2-type domain-containing protein</fullName>
    </recommendedName>
</protein>
<name>A0A6C0CRG1_9ZZZZ</name>
<reference evidence="2" key="1">
    <citation type="journal article" date="2020" name="Nature">
        <title>Giant virus diversity and host interactions through global metagenomics.</title>
        <authorList>
            <person name="Schulz F."/>
            <person name="Roux S."/>
            <person name="Paez-Espino D."/>
            <person name="Jungbluth S."/>
            <person name="Walsh D.A."/>
            <person name="Denef V.J."/>
            <person name="McMahon K.D."/>
            <person name="Konstantinidis K.T."/>
            <person name="Eloe-Fadrosh E.A."/>
            <person name="Kyrpides N.C."/>
            <person name="Woyke T."/>
        </authorList>
    </citation>
    <scope>NUCLEOTIDE SEQUENCE</scope>
    <source>
        <strain evidence="2">GVMAG-M-3300021425-30</strain>
    </source>
</reference>
<evidence type="ECO:0008006" key="3">
    <source>
        <dbReference type="Google" id="ProtNLM"/>
    </source>
</evidence>
<accession>A0A6C0CRG1</accession>